<name>A0A383DW21_9ZZZZ</name>
<dbReference type="Pfam" id="PF10107">
    <property type="entry name" value="Endonuc_Holl"/>
    <property type="match status" value="1"/>
</dbReference>
<keyword evidence="1" id="KW-0472">Membrane</keyword>
<evidence type="ECO:0000313" key="3">
    <source>
        <dbReference type="EMBL" id="SVE48757.1"/>
    </source>
</evidence>
<evidence type="ECO:0000256" key="1">
    <source>
        <dbReference type="SAM" id="Phobius"/>
    </source>
</evidence>
<proteinExistence type="predicted"/>
<reference evidence="3" key="1">
    <citation type="submission" date="2018-05" db="EMBL/GenBank/DDBJ databases">
        <authorList>
            <person name="Lanie J.A."/>
            <person name="Ng W.-L."/>
            <person name="Kazmierczak K.M."/>
            <person name="Andrzejewski T.M."/>
            <person name="Davidsen T.M."/>
            <person name="Wayne K.J."/>
            <person name="Tettelin H."/>
            <person name="Glass J.I."/>
            <person name="Rusch D."/>
            <person name="Podicherti R."/>
            <person name="Tsui H.-C.T."/>
            <person name="Winkler M.E."/>
        </authorList>
    </citation>
    <scope>NUCLEOTIDE SEQUENCE</scope>
</reference>
<sequence>MIEHSWQALFALIAVEVIIGMAVFWIGFVKGGRHATMRHEAVVSDHLRRSRQTLGGQFAEQLAPYFAEFNYDPTEARFLGSPIDFVVFPGIATGEANAIVFVEVKSGNSQLDKGQRRLRKIVEQVDSKNIRFETVR</sequence>
<gene>
    <name evidence="3" type="ORF">METZ01_LOCUS501611</name>
</gene>
<feature type="non-terminal residue" evidence="3">
    <location>
        <position position="136"/>
    </location>
</feature>
<protein>
    <recommendedName>
        <fullName evidence="2">Holliday junction resolvase-related domain-containing protein</fullName>
    </recommendedName>
</protein>
<evidence type="ECO:0000259" key="2">
    <source>
        <dbReference type="Pfam" id="PF10107"/>
    </source>
</evidence>
<keyword evidence="1" id="KW-0812">Transmembrane</keyword>
<feature type="transmembrane region" description="Helical" evidence="1">
    <location>
        <begin position="6"/>
        <end position="28"/>
    </location>
</feature>
<accession>A0A383DW21</accession>
<feature type="domain" description="Holliday junction resolvase-related" evidence="2">
    <location>
        <begin position="38"/>
        <end position="136"/>
    </location>
</feature>
<dbReference type="EMBL" id="UINC01220724">
    <property type="protein sequence ID" value="SVE48757.1"/>
    <property type="molecule type" value="Genomic_DNA"/>
</dbReference>
<organism evidence="3">
    <name type="scientific">marine metagenome</name>
    <dbReference type="NCBI Taxonomy" id="408172"/>
    <lineage>
        <taxon>unclassified sequences</taxon>
        <taxon>metagenomes</taxon>
        <taxon>ecological metagenomes</taxon>
    </lineage>
</organism>
<keyword evidence="1" id="KW-1133">Transmembrane helix</keyword>
<dbReference type="AlphaFoldDB" id="A0A383DW21"/>
<dbReference type="InterPro" id="IPR019287">
    <property type="entry name" value="Hday_junct_resolvase-rel_dom"/>
</dbReference>